<dbReference type="SUPFAM" id="SSF46785">
    <property type="entry name" value="Winged helix' DNA-binding domain"/>
    <property type="match status" value="1"/>
</dbReference>
<dbReference type="Gene3D" id="1.10.10.10">
    <property type="entry name" value="Winged helix-like DNA-binding domain superfamily/Winged helix DNA-binding domain"/>
    <property type="match status" value="1"/>
</dbReference>
<dbReference type="GO" id="GO:0003677">
    <property type="term" value="F:DNA binding"/>
    <property type="evidence" value="ECO:0007669"/>
    <property type="project" value="UniProtKB-KW"/>
</dbReference>
<dbReference type="InterPro" id="IPR000835">
    <property type="entry name" value="HTH_MarR-typ"/>
</dbReference>
<gene>
    <name evidence="5" type="ORF">H9757_05035</name>
</gene>
<reference evidence="5" key="2">
    <citation type="submission" date="2021-04" db="EMBL/GenBank/DDBJ databases">
        <authorList>
            <person name="Gilroy R."/>
        </authorList>
    </citation>
    <scope>NUCLEOTIDE SEQUENCE</scope>
    <source>
        <strain evidence="5">ChiGjej1B1-1692</strain>
    </source>
</reference>
<reference evidence="5" key="1">
    <citation type="journal article" date="2021" name="PeerJ">
        <title>Extensive microbial diversity within the chicken gut microbiome revealed by metagenomics and culture.</title>
        <authorList>
            <person name="Gilroy R."/>
            <person name="Ravi A."/>
            <person name="Getino M."/>
            <person name="Pursley I."/>
            <person name="Horton D.L."/>
            <person name="Alikhan N.F."/>
            <person name="Baker D."/>
            <person name="Gharbi K."/>
            <person name="Hall N."/>
            <person name="Watson M."/>
            <person name="Adriaenssens E.M."/>
            <person name="Foster-Nyarko E."/>
            <person name="Jarju S."/>
            <person name="Secka A."/>
            <person name="Antonio M."/>
            <person name="Oren A."/>
            <person name="Chaudhuri R.R."/>
            <person name="La Ragione R."/>
            <person name="Hildebrand F."/>
            <person name="Pallen M.J."/>
        </authorList>
    </citation>
    <scope>NUCLEOTIDE SEQUENCE</scope>
    <source>
        <strain evidence="5">ChiGjej1B1-1692</strain>
    </source>
</reference>
<dbReference type="AlphaFoldDB" id="A0A9D2SX62"/>
<protein>
    <submittedName>
        <fullName evidence="5">MarR family transcriptional regulator</fullName>
    </submittedName>
</protein>
<proteinExistence type="predicted"/>
<evidence type="ECO:0000256" key="1">
    <source>
        <dbReference type="ARBA" id="ARBA00023015"/>
    </source>
</evidence>
<evidence type="ECO:0000313" key="5">
    <source>
        <dbReference type="EMBL" id="HJC38412.1"/>
    </source>
</evidence>
<dbReference type="PROSITE" id="PS01117">
    <property type="entry name" value="HTH_MARR_1"/>
    <property type="match status" value="1"/>
</dbReference>
<evidence type="ECO:0000313" key="6">
    <source>
        <dbReference type="Proteomes" id="UP000823894"/>
    </source>
</evidence>
<dbReference type="PROSITE" id="PS50995">
    <property type="entry name" value="HTH_MARR_2"/>
    <property type="match status" value="1"/>
</dbReference>
<evidence type="ECO:0000256" key="2">
    <source>
        <dbReference type="ARBA" id="ARBA00023125"/>
    </source>
</evidence>
<organism evidence="5 6">
    <name type="scientific">Candidatus Mediterraneibacter faecigallinarum</name>
    <dbReference type="NCBI Taxonomy" id="2838669"/>
    <lineage>
        <taxon>Bacteria</taxon>
        <taxon>Bacillati</taxon>
        <taxon>Bacillota</taxon>
        <taxon>Clostridia</taxon>
        <taxon>Lachnospirales</taxon>
        <taxon>Lachnospiraceae</taxon>
        <taxon>Mediterraneibacter</taxon>
    </lineage>
</organism>
<evidence type="ECO:0000256" key="3">
    <source>
        <dbReference type="ARBA" id="ARBA00023163"/>
    </source>
</evidence>
<keyword evidence="1" id="KW-0805">Transcription regulation</keyword>
<dbReference type="Proteomes" id="UP000823894">
    <property type="component" value="Unassembled WGS sequence"/>
</dbReference>
<dbReference type="PANTHER" id="PTHR42756">
    <property type="entry name" value="TRANSCRIPTIONAL REGULATOR, MARR"/>
    <property type="match status" value="1"/>
</dbReference>
<dbReference type="GO" id="GO:0003700">
    <property type="term" value="F:DNA-binding transcription factor activity"/>
    <property type="evidence" value="ECO:0007669"/>
    <property type="project" value="InterPro"/>
</dbReference>
<dbReference type="InterPro" id="IPR036390">
    <property type="entry name" value="WH_DNA-bd_sf"/>
</dbReference>
<dbReference type="InterPro" id="IPR036388">
    <property type="entry name" value="WH-like_DNA-bd_sf"/>
</dbReference>
<dbReference type="PANTHER" id="PTHR42756:SF1">
    <property type="entry name" value="TRANSCRIPTIONAL REPRESSOR OF EMRAB OPERON"/>
    <property type="match status" value="1"/>
</dbReference>
<dbReference type="PRINTS" id="PR00598">
    <property type="entry name" value="HTHMARR"/>
</dbReference>
<keyword evidence="2" id="KW-0238">DNA-binding</keyword>
<feature type="domain" description="HTH marR-type" evidence="4">
    <location>
        <begin position="1"/>
        <end position="139"/>
    </location>
</feature>
<dbReference type="EMBL" id="DWWK01000071">
    <property type="protein sequence ID" value="HJC38412.1"/>
    <property type="molecule type" value="Genomic_DNA"/>
</dbReference>
<dbReference type="Pfam" id="PF01047">
    <property type="entry name" value="MarR"/>
    <property type="match status" value="1"/>
</dbReference>
<comment type="caution">
    <text evidence="5">The sequence shown here is derived from an EMBL/GenBank/DDBJ whole genome shotgun (WGS) entry which is preliminary data.</text>
</comment>
<keyword evidence="3" id="KW-0804">Transcription</keyword>
<evidence type="ECO:0000259" key="4">
    <source>
        <dbReference type="PROSITE" id="PS50995"/>
    </source>
</evidence>
<dbReference type="SMART" id="SM00347">
    <property type="entry name" value="HTH_MARR"/>
    <property type="match status" value="1"/>
</dbReference>
<sequence length="142" mass="16396">MQCNLNDIPDLGLMGIVMHRVMQRAKSRYQEFDLNWSQASILFTLHNHSSMSQKALASKLNMTPPSVTSAIQKMERGGYIKRRPDEADQRVMRLELTEKGTSCIQTVKNVAEEIRELVFRGMTPEEVMLFRRLLIQINTNLE</sequence>
<dbReference type="InterPro" id="IPR023187">
    <property type="entry name" value="Tscrpt_reg_MarR-type_CS"/>
</dbReference>
<name>A0A9D2SX62_9FIRM</name>
<accession>A0A9D2SX62</accession>